<comment type="similarity">
    <text evidence="6">Belongs to the WD repeat TRM82 family.</text>
</comment>
<accession>A0A1C7NKR1</accession>
<comment type="caution">
    <text evidence="8">The sequence shown here is derived from an EMBL/GenBank/DDBJ whole genome shotgun (WGS) entry which is preliminary data.</text>
</comment>
<dbReference type="SUPFAM" id="SSF50978">
    <property type="entry name" value="WD40 repeat-like"/>
    <property type="match status" value="1"/>
</dbReference>
<evidence type="ECO:0000256" key="4">
    <source>
        <dbReference type="ARBA" id="ARBA00022737"/>
    </source>
</evidence>
<dbReference type="EMBL" id="LUGH01000082">
    <property type="protein sequence ID" value="OBZ89711.1"/>
    <property type="molecule type" value="Genomic_DNA"/>
</dbReference>
<dbReference type="GO" id="GO:0005829">
    <property type="term" value="C:cytosol"/>
    <property type="evidence" value="ECO:0007669"/>
    <property type="project" value="TreeGrafter"/>
</dbReference>
<reference evidence="8 9" key="1">
    <citation type="submission" date="2016-03" db="EMBL/GenBank/DDBJ databases">
        <title>Choanephora cucurbitarum.</title>
        <authorList>
            <person name="Min B."/>
            <person name="Park H."/>
            <person name="Park J.-H."/>
            <person name="Shin H.-D."/>
            <person name="Choi I.-G."/>
        </authorList>
    </citation>
    <scope>NUCLEOTIDE SEQUENCE [LARGE SCALE GENOMIC DNA]</scope>
    <source>
        <strain evidence="8 9">KUS-F28377</strain>
    </source>
</reference>
<dbReference type="HAMAP" id="MF_03056">
    <property type="entry name" value="TRM82"/>
    <property type="match status" value="1"/>
</dbReference>
<keyword evidence="3 6" id="KW-0819">tRNA processing</keyword>
<evidence type="ECO:0000256" key="1">
    <source>
        <dbReference type="ARBA" id="ARBA00004123"/>
    </source>
</evidence>
<evidence type="ECO:0000256" key="5">
    <source>
        <dbReference type="ARBA" id="ARBA00023242"/>
    </source>
</evidence>
<dbReference type="InterPro" id="IPR015943">
    <property type="entry name" value="WD40/YVTN_repeat-like_dom_sf"/>
</dbReference>
<dbReference type="GO" id="GO:0043527">
    <property type="term" value="C:tRNA methyltransferase complex"/>
    <property type="evidence" value="ECO:0007669"/>
    <property type="project" value="TreeGrafter"/>
</dbReference>
<dbReference type="OrthoDB" id="339900at2759"/>
<protein>
    <submittedName>
        <fullName evidence="8">tRNA (Guanine-N(7)-)-methyltransferase non-catalytic subunit WDR4</fullName>
    </submittedName>
</protein>
<dbReference type="STRING" id="101091.A0A1C7NKR1"/>
<evidence type="ECO:0000256" key="2">
    <source>
        <dbReference type="ARBA" id="ARBA00022574"/>
    </source>
</evidence>
<comment type="function">
    <text evidence="6">Required for the formation of N(7)-methylguanine at position 46 (m7G46) in tRNA. In the complex, it is required to stabilize and induce conformational changes of the catalytic subunit.</text>
</comment>
<dbReference type="Proteomes" id="UP000093000">
    <property type="component" value="Unassembled WGS sequence"/>
</dbReference>
<keyword evidence="2 6" id="KW-0853">WD repeat</keyword>
<proteinExistence type="inferred from homology"/>
<sequence length="380" mass="43001">MTTQLPFTRIAHHPTKPELVLANGNHFLVLNSKTGELIKSYPKEESALDNVTDYYRCVAFNKDGSFLATSGENKEICVWNTSDWSLNSTRPAYKRINALQFNNDSTQIVVADKFGDVYCHPIKETIKEDKKEDEKLKPIVGHVSMVTDMLLTPDEKYVITSDRDEHIRVSRFPNGYNIESFCLGHTDVITSIKLLPWKTDVLVSAGGDGTVRLWDYLKGSCLQTIDLKEQIEDYKPPAADANSEDAIINTLSFDPASQKLAVAFAKSPAILILDYNQETNTLEYKQTLVVSSPILDISFDLHSQLWIALDSQDQRVTLATLDDQNQLAESKDNDILKQINATEVCQANKIFDLYTIFGLRKFLDLENQNEEPNNKKRKTE</sequence>
<evidence type="ECO:0000256" key="3">
    <source>
        <dbReference type="ARBA" id="ARBA00022694"/>
    </source>
</evidence>
<dbReference type="GO" id="GO:0005634">
    <property type="term" value="C:nucleus"/>
    <property type="evidence" value="ECO:0007669"/>
    <property type="project" value="UniProtKB-SubCell"/>
</dbReference>
<dbReference type="InParanoid" id="A0A1C7NKR1"/>
<dbReference type="UniPathway" id="UPA00989"/>
<evidence type="ECO:0000256" key="7">
    <source>
        <dbReference type="PROSITE-ProRule" id="PRU00221"/>
    </source>
</evidence>
<evidence type="ECO:0000313" key="9">
    <source>
        <dbReference type="Proteomes" id="UP000093000"/>
    </source>
</evidence>
<dbReference type="SMART" id="SM00320">
    <property type="entry name" value="WD40"/>
    <property type="match status" value="3"/>
</dbReference>
<evidence type="ECO:0000256" key="6">
    <source>
        <dbReference type="HAMAP-Rule" id="MF_03056"/>
    </source>
</evidence>
<dbReference type="GO" id="GO:0008168">
    <property type="term" value="F:methyltransferase activity"/>
    <property type="evidence" value="ECO:0007669"/>
    <property type="project" value="UniProtKB-KW"/>
</dbReference>
<dbReference type="InterPro" id="IPR036322">
    <property type="entry name" value="WD40_repeat_dom_sf"/>
</dbReference>
<dbReference type="InterPro" id="IPR028884">
    <property type="entry name" value="Trm82"/>
</dbReference>
<dbReference type="PROSITE" id="PS50294">
    <property type="entry name" value="WD_REPEATS_REGION"/>
    <property type="match status" value="1"/>
</dbReference>
<dbReference type="Gene3D" id="2.130.10.10">
    <property type="entry name" value="YVTN repeat-like/Quinoprotein amine dehydrogenase"/>
    <property type="match status" value="2"/>
</dbReference>
<dbReference type="PANTHER" id="PTHR16288">
    <property type="entry name" value="WD40 REPEAT PROTEIN 4"/>
    <property type="match status" value="1"/>
</dbReference>
<comment type="subcellular location">
    <subcellularLocation>
        <location evidence="1 6">Nucleus</location>
    </subcellularLocation>
</comment>
<dbReference type="InterPro" id="IPR001680">
    <property type="entry name" value="WD40_rpt"/>
</dbReference>
<name>A0A1C7NKR1_9FUNG</name>
<dbReference type="FunCoup" id="A0A1C7NKR1">
    <property type="interactions" value="271"/>
</dbReference>
<organism evidence="8 9">
    <name type="scientific">Choanephora cucurbitarum</name>
    <dbReference type="NCBI Taxonomy" id="101091"/>
    <lineage>
        <taxon>Eukaryota</taxon>
        <taxon>Fungi</taxon>
        <taxon>Fungi incertae sedis</taxon>
        <taxon>Mucoromycota</taxon>
        <taxon>Mucoromycotina</taxon>
        <taxon>Mucoromycetes</taxon>
        <taxon>Mucorales</taxon>
        <taxon>Mucorineae</taxon>
        <taxon>Choanephoraceae</taxon>
        <taxon>Choanephoroideae</taxon>
        <taxon>Choanephora</taxon>
    </lineage>
</organism>
<gene>
    <name evidence="8" type="primary">WDR4</name>
    <name evidence="8" type="ORF">A0J61_02239</name>
</gene>
<keyword evidence="8" id="KW-0489">Methyltransferase</keyword>
<keyword evidence="4 6" id="KW-0677">Repeat</keyword>
<feature type="repeat" description="WD" evidence="7">
    <location>
        <begin position="48"/>
        <end position="89"/>
    </location>
</feature>
<feature type="repeat" description="WD" evidence="7">
    <location>
        <begin position="182"/>
        <end position="224"/>
    </location>
</feature>
<keyword evidence="5 6" id="KW-0539">Nucleus</keyword>
<keyword evidence="9" id="KW-1185">Reference proteome</keyword>
<dbReference type="GO" id="GO:0106004">
    <property type="term" value="P:tRNA (guanine-N7)-methylation"/>
    <property type="evidence" value="ECO:0007669"/>
    <property type="project" value="UniProtKB-UniRule"/>
</dbReference>
<dbReference type="PANTHER" id="PTHR16288:SF0">
    <property type="entry name" value="TRNA (GUANINE-N(7)-)-METHYLTRANSFERASE NON-CATALYTIC SUBUNIT WDR4"/>
    <property type="match status" value="1"/>
</dbReference>
<dbReference type="AlphaFoldDB" id="A0A1C7NKR1"/>
<keyword evidence="8" id="KW-0808">Transferase</keyword>
<dbReference type="PROSITE" id="PS50082">
    <property type="entry name" value="WD_REPEATS_2"/>
    <property type="match status" value="2"/>
</dbReference>
<dbReference type="Pfam" id="PF00400">
    <property type="entry name" value="WD40"/>
    <property type="match status" value="3"/>
</dbReference>
<comment type="pathway">
    <text evidence="6">tRNA modification; N(7)-methylguanine-tRNA biosynthesis.</text>
</comment>
<evidence type="ECO:0000313" key="8">
    <source>
        <dbReference type="EMBL" id="OBZ89711.1"/>
    </source>
</evidence>